<keyword evidence="5" id="KW-0472">Membrane</keyword>
<accession>A0A0M8MK93</accession>
<evidence type="ECO:0000256" key="1">
    <source>
        <dbReference type="ARBA" id="ARBA00022679"/>
    </source>
</evidence>
<dbReference type="SUPFAM" id="SSF55874">
    <property type="entry name" value="ATPase domain of HSP90 chaperone/DNA topoisomerase II/histidine kinase"/>
    <property type="match status" value="1"/>
</dbReference>
<dbReference type="InterPro" id="IPR005467">
    <property type="entry name" value="His_kinase_dom"/>
</dbReference>
<dbReference type="InterPro" id="IPR003594">
    <property type="entry name" value="HATPase_dom"/>
</dbReference>
<dbReference type="Gene3D" id="3.30.565.10">
    <property type="entry name" value="Histidine kinase-like ATPase, C-terminal domain"/>
    <property type="match status" value="1"/>
</dbReference>
<dbReference type="PANTHER" id="PTHR24421">
    <property type="entry name" value="NITRATE/NITRITE SENSOR PROTEIN NARX-RELATED"/>
    <property type="match status" value="1"/>
</dbReference>
<dbReference type="PROSITE" id="PS50005">
    <property type="entry name" value="TPR"/>
    <property type="match status" value="1"/>
</dbReference>
<evidence type="ECO:0000256" key="5">
    <source>
        <dbReference type="SAM" id="Phobius"/>
    </source>
</evidence>
<proteinExistence type="predicted"/>
<name>A0A0M8MK93_9FLAO</name>
<evidence type="ECO:0000256" key="2">
    <source>
        <dbReference type="ARBA" id="ARBA00022777"/>
    </source>
</evidence>
<reference evidence="7 8" key="1">
    <citation type="submission" date="2015-08" db="EMBL/GenBank/DDBJ databases">
        <title>Whole genome sequence of Flavobacterium akiainvivens IK-1T, from decaying Wikstroemia oahuensis, an endemic Hawaiian shrub.</title>
        <authorList>
            <person name="Wan X."/>
            <person name="Hou S."/>
            <person name="Saito J."/>
            <person name="Donachie S."/>
        </authorList>
    </citation>
    <scope>NUCLEOTIDE SEQUENCE [LARGE SCALE GENOMIC DNA]</scope>
    <source>
        <strain evidence="7 8">IK-1</strain>
    </source>
</reference>
<dbReference type="InterPro" id="IPR011990">
    <property type="entry name" value="TPR-like_helical_dom_sf"/>
</dbReference>
<organism evidence="7 8">
    <name type="scientific">Flavobacterium akiainvivens</name>
    <dbReference type="NCBI Taxonomy" id="1202724"/>
    <lineage>
        <taxon>Bacteria</taxon>
        <taxon>Pseudomonadati</taxon>
        <taxon>Bacteroidota</taxon>
        <taxon>Flavobacteriia</taxon>
        <taxon>Flavobacteriales</taxon>
        <taxon>Flavobacteriaceae</taxon>
        <taxon>Flavobacterium</taxon>
    </lineage>
</organism>
<dbReference type="Pfam" id="PF13424">
    <property type="entry name" value="TPR_12"/>
    <property type="match status" value="1"/>
</dbReference>
<comment type="caution">
    <text evidence="7">The sequence shown here is derived from an EMBL/GenBank/DDBJ whole genome shotgun (WGS) entry which is preliminary data.</text>
</comment>
<evidence type="ECO:0000259" key="6">
    <source>
        <dbReference type="PROSITE" id="PS50109"/>
    </source>
</evidence>
<gene>
    <name evidence="7" type="ORF">AM493_17045</name>
</gene>
<keyword evidence="5" id="KW-1133">Transmembrane helix</keyword>
<evidence type="ECO:0000256" key="4">
    <source>
        <dbReference type="PROSITE-ProRule" id="PRU00339"/>
    </source>
</evidence>
<keyword evidence="5" id="KW-0812">Transmembrane</keyword>
<protein>
    <recommendedName>
        <fullName evidence="6">Histidine kinase domain-containing protein</fullName>
    </recommendedName>
</protein>
<dbReference type="PANTHER" id="PTHR24421:SF59">
    <property type="entry name" value="OXYGEN SENSOR HISTIDINE KINASE NREB"/>
    <property type="match status" value="1"/>
</dbReference>
<dbReference type="Gene3D" id="1.20.5.1930">
    <property type="match status" value="1"/>
</dbReference>
<dbReference type="Proteomes" id="UP000037755">
    <property type="component" value="Unassembled WGS sequence"/>
</dbReference>
<keyword evidence="1" id="KW-0808">Transferase</keyword>
<dbReference type="PROSITE" id="PS50109">
    <property type="entry name" value="HIS_KIN"/>
    <property type="match status" value="1"/>
</dbReference>
<dbReference type="GO" id="GO:0000160">
    <property type="term" value="P:phosphorelay signal transduction system"/>
    <property type="evidence" value="ECO:0007669"/>
    <property type="project" value="UniProtKB-KW"/>
</dbReference>
<evidence type="ECO:0000313" key="8">
    <source>
        <dbReference type="Proteomes" id="UP000037755"/>
    </source>
</evidence>
<dbReference type="PATRIC" id="fig|1202724.3.peg.3540"/>
<evidence type="ECO:0000313" key="7">
    <source>
        <dbReference type="EMBL" id="KOS07557.1"/>
    </source>
</evidence>
<dbReference type="AlphaFoldDB" id="A0A0M8MK93"/>
<dbReference type="GO" id="GO:0016301">
    <property type="term" value="F:kinase activity"/>
    <property type="evidence" value="ECO:0007669"/>
    <property type="project" value="UniProtKB-KW"/>
</dbReference>
<feature type="domain" description="Histidine kinase" evidence="6">
    <location>
        <begin position="577"/>
        <end position="664"/>
    </location>
</feature>
<sequence length="664" mass="75610">MAVSCKKTASQDIDAQNEVEALLKQGENHALSNKFRTKYLDSAYTILSDYKNDSVTRLYYRRAAVAYFGLSKYNASLKTGKTIYSLGKKAGDTVSMAKGLYFSALSHYQKNNNDTAFAYYQAAEKLYEKLDDKITLGEIILYKAYIYYHMGEFVYCESEGTKALKLFDDNYPFEKYDCNNLIALALDGQDNGAEAIKYYERALEQIDNLGKVGYTEVFRNTSKALCYNNMGLVYRKSGQYDKAIQMFNDALRYLRSKDEDPLLYAKILNNLAYVNFKAGNNKNLPMLFFNALAIRDSLNNLEGVVNSTYNLGEYYLGQKDTVKAVTYVTRAYQKAKQIKSHYDIRNSLKLLSDIDKKRSVYYADRYVTVTDSLAEITLKNREKFARVAYETDRLQDENLELTRKNTYIIGAALVVVLFGVAIFIIFYLNSRNKELVLLQEQQKANEEIYQLMFEQQGNIDSARAEEKNRIAMELHDGILNNIYAVRLNLEFSNRKTDDETIVLRKGYIKELQQVEGEIRAVSHNLSRNTIFNQNTDFAGVLSYLVTSQKNNFDTRFKPYLDKDINWNAAPGTLKINLYRIIQEALQNINKYSQADNATVEIIQEGNVLILTITDDGVGFDASVASSGIGMKNLRQRSVTIGATINVVSVPDEGTTITLKVPVDF</sequence>
<keyword evidence="8" id="KW-1185">Reference proteome</keyword>
<dbReference type="PROSITE" id="PS50293">
    <property type="entry name" value="TPR_REGION"/>
    <property type="match status" value="1"/>
</dbReference>
<dbReference type="InterPro" id="IPR050482">
    <property type="entry name" value="Sensor_HK_TwoCompSys"/>
</dbReference>
<dbReference type="SMART" id="SM00387">
    <property type="entry name" value="HATPase_c"/>
    <property type="match status" value="1"/>
</dbReference>
<dbReference type="CDD" id="cd16917">
    <property type="entry name" value="HATPase_UhpB-NarQ-NarX-like"/>
    <property type="match status" value="1"/>
</dbReference>
<feature type="repeat" description="TPR" evidence="4">
    <location>
        <begin position="224"/>
        <end position="257"/>
    </location>
</feature>
<dbReference type="EMBL" id="LIYD01000005">
    <property type="protein sequence ID" value="KOS07557.1"/>
    <property type="molecule type" value="Genomic_DNA"/>
</dbReference>
<feature type="transmembrane region" description="Helical" evidence="5">
    <location>
        <begin position="407"/>
        <end position="428"/>
    </location>
</feature>
<keyword evidence="2" id="KW-0418">Kinase</keyword>
<dbReference type="SUPFAM" id="SSF48452">
    <property type="entry name" value="TPR-like"/>
    <property type="match status" value="2"/>
</dbReference>
<dbReference type="InterPro" id="IPR036890">
    <property type="entry name" value="HATPase_C_sf"/>
</dbReference>
<dbReference type="Gene3D" id="1.25.40.10">
    <property type="entry name" value="Tetratricopeptide repeat domain"/>
    <property type="match status" value="2"/>
</dbReference>
<evidence type="ECO:0000256" key="3">
    <source>
        <dbReference type="ARBA" id="ARBA00023012"/>
    </source>
</evidence>
<dbReference type="InterPro" id="IPR019734">
    <property type="entry name" value="TPR_rpt"/>
</dbReference>
<dbReference type="SMART" id="SM00028">
    <property type="entry name" value="TPR"/>
    <property type="match status" value="5"/>
</dbReference>
<keyword evidence="3" id="KW-0902">Two-component regulatory system</keyword>
<dbReference type="Pfam" id="PF02518">
    <property type="entry name" value="HATPase_c"/>
    <property type="match status" value="1"/>
</dbReference>
<keyword evidence="4" id="KW-0802">TPR repeat</keyword>
<dbReference type="STRING" id="1202724.AM493_17045"/>